<dbReference type="FunFam" id="1.25.10.20:FF:000001">
    <property type="entry name" value="microsomal triglyceride transfer protein large subunit"/>
    <property type="match status" value="1"/>
</dbReference>
<dbReference type="InterPro" id="IPR015816">
    <property type="entry name" value="Vitellinogen_b-sht_N"/>
</dbReference>
<dbReference type="SUPFAM" id="SSF48431">
    <property type="entry name" value="Lipovitellin-phosvitin complex, superhelical domain"/>
    <property type="match status" value="1"/>
</dbReference>
<keyword evidence="6" id="KW-1015">Disulfide bond</keyword>
<comment type="subcellular location">
    <subcellularLocation>
        <location evidence="1">Endoplasmic reticulum</location>
    </subcellularLocation>
</comment>
<dbReference type="PROSITE" id="PS51211">
    <property type="entry name" value="VITELLOGENIN"/>
    <property type="match status" value="1"/>
</dbReference>
<evidence type="ECO:0000256" key="6">
    <source>
        <dbReference type="ARBA" id="ARBA00023157"/>
    </source>
</evidence>
<dbReference type="InterPro" id="IPR015819">
    <property type="entry name" value="Lipid_transp_b-sht_shell"/>
</dbReference>
<evidence type="ECO:0000256" key="8">
    <source>
        <dbReference type="SAM" id="SignalP"/>
    </source>
</evidence>
<evidence type="ECO:0000256" key="2">
    <source>
        <dbReference type="ARBA" id="ARBA00022448"/>
    </source>
</evidence>
<dbReference type="Pfam" id="PF01347">
    <property type="entry name" value="Vitellogenin_N"/>
    <property type="match status" value="2"/>
</dbReference>
<dbReference type="FunFam" id="2.30.230.10:FF:000001">
    <property type="entry name" value="Microsomal triglyceride transfer protein large subunit"/>
    <property type="match status" value="2"/>
</dbReference>
<protein>
    <submittedName>
        <fullName evidence="10">Microsomal triglyceride transfer protein large subunit</fullName>
    </submittedName>
</protein>
<organism evidence="10">
    <name type="scientific">Gallus gallus</name>
    <name type="common">Chicken</name>
    <dbReference type="NCBI Taxonomy" id="9031"/>
    <lineage>
        <taxon>Eukaryota</taxon>
        <taxon>Metazoa</taxon>
        <taxon>Chordata</taxon>
        <taxon>Craniata</taxon>
        <taxon>Vertebrata</taxon>
        <taxon>Euteleostomi</taxon>
        <taxon>Archelosauria</taxon>
        <taxon>Archosauria</taxon>
        <taxon>Dinosauria</taxon>
        <taxon>Saurischia</taxon>
        <taxon>Theropoda</taxon>
        <taxon>Coelurosauria</taxon>
        <taxon>Aves</taxon>
        <taxon>Neognathae</taxon>
        <taxon>Galloanserae</taxon>
        <taxon>Galliformes</taxon>
        <taxon>Phasianidae</taxon>
        <taxon>Phasianinae</taxon>
        <taxon>Gallus</taxon>
    </lineage>
</organism>
<reference evidence="10" key="1">
    <citation type="submission" date="2007-09" db="EMBL/GenBank/DDBJ databases">
        <title>The molecular mechanism of fatty liver in laying hen.</title>
        <authorList>
            <person name="Zhang J.W."/>
            <person name="Chen D.W."/>
            <person name="Yu B."/>
        </authorList>
    </citation>
    <scope>NUCLEOTIDE SEQUENCE</scope>
</reference>
<keyword evidence="3 8" id="KW-0732">Signal</keyword>
<dbReference type="EMBL" id="EU151549">
    <property type="protein sequence ID" value="ABV68573.1"/>
    <property type="molecule type" value="mRNA"/>
</dbReference>
<evidence type="ECO:0000256" key="7">
    <source>
        <dbReference type="PROSITE-ProRule" id="PRU00557"/>
    </source>
</evidence>
<dbReference type="Pfam" id="PF19444">
    <property type="entry name" value="MTP_lip_bd"/>
    <property type="match status" value="1"/>
</dbReference>
<dbReference type="GO" id="GO:0005548">
    <property type="term" value="F:phospholipid transporter activity"/>
    <property type="evidence" value="ECO:0007669"/>
    <property type="project" value="InterPro"/>
</dbReference>
<feature type="signal peptide" evidence="8">
    <location>
        <begin position="1"/>
        <end position="16"/>
    </location>
</feature>
<sequence length="1177" mass="131729">MIVLTVLFLCIISTYSASVKGHTTGPSLSNDRLYRFAYTAEVYVDRAKASLQKSAGYRFSAGVDVNLLWRNPENDDDQLIKVMIRNVQVENVNERPSDKSIFKGKSTEKIIGKEYLEALQRPMVLELARGKVQNFYSYENEPGFTQNLKRGLASLFQLQMHSGSVREVDISGKCNVTYQVRQDQVTKIKALDTCEIEKTGFTSHNQILDVNTKATSATIYVLEDSFIKSIKAEENYVFLLNSRRKTGAKIVSKQKLELQSVEAGPGLIAGKHVAGVIKTLDSSYVSMPLVAETVKSECKKCPSVRHTTGPSLSNDRLYRFAYTAEVYVDRAKASLQKSAGYRFSAGVDVNLLWRNPENDDDQLIKVMIRNVQVENVNERPSDKSIFKGKSTEKIIGKEYLEALQRPMVLELARGKVQNFYSYENEPGFTQNLKRGLASLFQLQMHSGSVREVDISGKCNVTYQVRQDQVTKIKALDTCEIEKTGFTSHNQILDVNTKATSATIYVLEDSFIKSIKAEENYVFLLNSRRKTGAKIVSKQKLELQSVEAGPGLIAGKHVAGVIKTLDSSYVSMPLVAETVKSECKKCPSLSEHWKSIKEHMHPEKLSKAEAARSFLSFIQNIRKATKEEILQIIKTENKELLPQIVDAITSAQTPASLEAILEFLDFKDASTSVLQERFLYACGFASHPSEMLLRSLTSKFKGDIANEEIRETLVIVMGELIRKLCDREGCKLPAVVEAKKLILGRLEKPKKDDNVRMYLLALKNALLPEAIPLLLKYAESDEGHISNAAVTALQRYDPSFLTNEVKKTMNRIYHQNRKVHEKTARTTAAAIILNSNPSYMEVKNILLSIGELPLEMNKYMLSIIQDILQLEKPSSKTVRKVLKDMRAHNYERFSKPGSSSAYSGYITRGPDISSTYGLDILYSGSGILRRSNLNIHVFDRNAQLHAGQVVIEAQGLESIIAATPDEGEKNLDSFAGMSAILFDVQLRPVTFFQGYGDLMSKMLSATGDPISVVKGLILLTDYSQEFQLQSGPRASADFQGGLAIDISGGMEFSLWYRESKTNVKNRIAMFVAGNAEVDSFFLKTGMETTLEIETALDFISTVQFSQYPFLVCMQMDRVGSPFRHSVTKYESLPSGRRYTARRGKAEMLEGCEYPLHQENSNMCRKVFSTASDSSGSWF</sequence>
<evidence type="ECO:0000256" key="5">
    <source>
        <dbReference type="ARBA" id="ARBA00023055"/>
    </source>
</evidence>
<dbReference type="InterPro" id="IPR045811">
    <property type="entry name" value="MTP_lip-bd"/>
</dbReference>
<dbReference type="PhylomeDB" id="A8DC32"/>
<accession>A8DC32</accession>
<dbReference type="Gene3D" id="1.25.10.20">
    <property type="entry name" value="Vitellinogen, superhelical"/>
    <property type="match status" value="1"/>
</dbReference>
<evidence type="ECO:0000256" key="3">
    <source>
        <dbReference type="ARBA" id="ARBA00022729"/>
    </source>
</evidence>
<dbReference type="PANTHER" id="PTHR13024">
    <property type="entry name" value="MICROSOMAL TRIGLYCERIDE TRANSFER PROTEIN, LARGE SUBUNIT"/>
    <property type="match status" value="1"/>
</dbReference>
<dbReference type="InterPro" id="IPR001747">
    <property type="entry name" value="Vitellogenin_N"/>
</dbReference>
<dbReference type="InterPro" id="IPR039988">
    <property type="entry name" value="MTTP"/>
</dbReference>
<gene>
    <name evidence="10" type="primary">MTP</name>
</gene>
<dbReference type="VEuPathDB" id="HostDB:geneid_422709"/>
<dbReference type="GO" id="GO:0005783">
    <property type="term" value="C:endoplasmic reticulum"/>
    <property type="evidence" value="ECO:0007669"/>
    <property type="project" value="UniProtKB-SubCell"/>
</dbReference>
<evidence type="ECO:0000256" key="1">
    <source>
        <dbReference type="ARBA" id="ARBA00004240"/>
    </source>
</evidence>
<dbReference type="GO" id="GO:0120013">
    <property type="term" value="F:lipid transfer activity"/>
    <property type="evidence" value="ECO:0007669"/>
    <property type="project" value="UniProtKB-ARBA"/>
</dbReference>
<evidence type="ECO:0000259" key="9">
    <source>
        <dbReference type="PROSITE" id="PS51211"/>
    </source>
</evidence>
<keyword evidence="2" id="KW-0813">Transport</keyword>
<name>A8DC32_CHICK</name>
<feature type="domain" description="Vitellogenin" evidence="9">
    <location>
        <begin position="28"/>
        <end position="947"/>
    </location>
</feature>
<dbReference type="PANTHER" id="PTHR13024:SF1">
    <property type="entry name" value="MICROSOMAL TRIGLYCERIDE TRANSFER PROTEIN LARGE SUBUNIT"/>
    <property type="match status" value="1"/>
</dbReference>
<proteinExistence type="evidence at transcript level"/>
<evidence type="ECO:0000313" key="10">
    <source>
        <dbReference type="EMBL" id="ABV68573.1"/>
    </source>
</evidence>
<dbReference type="GO" id="GO:0008289">
    <property type="term" value="F:lipid binding"/>
    <property type="evidence" value="ECO:0007669"/>
    <property type="project" value="InterPro"/>
</dbReference>
<dbReference type="SUPFAM" id="SSF56968">
    <property type="entry name" value="Lipovitellin-phosvitin complex, beta-sheet shell regions"/>
    <property type="match status" value="2"/>
</dbReference>
<dbReference type="InterPro" id="IPR011030">
    <property type="entry name" value="Lipovitellin_superhlx_dom"/>
</dbReference>
<dbReference type="Gene3D" id="2.30.230.10">
    <property type="entry name" value="Lipovitellin, beta-sheet shell regions, chain A"/>
    <property type="match status" value="2"/>
</dbReference>
<evidence type="ECO:0000256" key="4">
    <source>
        <dbReference type="ARBA" id="ARBA00022824"/>
    </source>
</evidence>
<keyword evidence="4" id="KW-0256">Endoplasmic reticulum</keyword>
<feature type="chain" id="PRO_5002718630" evidence="8">
    <location>
        <begin position="17"/>
        <end position="1177"/>
    </location>
</feature>
<dbReference type="SMART" id="SM00638">
    <property type="entry name" value="LPD_N"/>
    <property type="match status" value="1"/>
</dbReference>
<keyword evidence="5" id="KW-0445">Lipid transport</keyword>
<dbReference type="AlphaFoldDB" id="A8DC32"/>
<comment type="caution">
    <text evidence="7">Lacks conserved residue(s) required for the propagation of feature annotation.</text>
</comment>